<dbReference type="Proteomes" id="UP001318040">
    <property type="component" value="Chromosome 34"/>
</dbReference>
<comment type="similarity">
    <text evidence="1">Belongs to the peptidase C69 family. Secernin subfamily.</text>
</comment>
<reference evidence="3 4" key="1">
    <citation type="submission" date="2025-04" db="UniProtKB">
        <authorList>
            <consortium name="RefSeq"/>
        </authorList>
    </citation>
    <scope>IDENTIFICATION</scope>
    <source>
        <tissue evidence="3 4">Sperm</tissue>
    </source>
</reference>
<dbReference type="PANTHER" id="PTHR12994">
    <property type="entry name" value="SECERNIN"/>
    <property type="match status" value="1"/>
</dbReference>
<keyword evidence="2" id="KW-1185">Reference proteome</keyword>
<dbReference type="Pfam" id="PF03577">
    <property type="entry name" value="Peptidase_C69"/>
    <property type="match status" value="1"/>
</dbReference>
<organism evidence="2 4">
    <name type="scientific">Petromyzon marinus</name>
    <name type="common">Sea lamprey</name>
    <dbReference type="NCBI Taxonomy" id="7757"/>
    <lineage>
        <taxon>Eukaryota</taxon>
        <taxon>Metazoa</taxon>
        <taxon>Chordata</taxon>
        <taxon>Craniata</taxon>
        <taxon>Vertebrata</taxon>
        <taxon>Cyclostomata</taxon>
        <taxon>Hyperoartia</taxon>
        <taxon>Petromyzontiformes</taxon>
        <taxon>Petromyzontidae</taxon>
        <taxon>Petromyzon</taxon>
    </lineage>
</organism>
<gene>
    <name evidence="3 4" type="primary">LOC116948717</name>
</gene>
<dbReference type="GO" id="GO:0070004">
    <property type="term" value="F:cysteine-type exopeptidase activity"/>
    <property type="evidence" value="ECO:0007669"/>
    <property type="project" value="InterPro"/>
</dbReference>
<dbReference type="AlphaFoldDB" id="A0AAJ7X538"/>
<evidence type="ECO:0000313" key="3">
    <source>
        <dbReference type="RefSeq" id="XP_032821600.1"/>
    </source>
</evidence>
<dbReference type="RefSeq" id="XP_032821601.1">
    <property type="nucleotide sequence ID" value="XM_032965710.1"/>
</dbReference>
<dbReference type="KEGG" id="pmrn:116948717"/>
<evidence type="ECO:0000313" key="4">
    <source>
        <dbReference type="RefSeq" id="XP_032821601.1"/>
    </source>
</evidence>
<dbReference type="RefSeq" id="XP_032821600.1">
    <property type="nucleotide sequence ID" value="XM_032965709.1"/>
</dbReference>
<proteinExistence type="inferred from homology"/>
<dbReference type="GO" id="GO:0006508">
    <property type="term" value="P:proteolysis"/>
    <property type="evidence" value="ECO:0007669"/>
    <property type="project" value="InterPro"/>
</dbReference>
<name>A0AAJ7X538_PETMA</name>
<dbReference type="Gene3D" id="3.60.60.10">
    <property type="entry name" value="Penicillin V Acylase, Chain A"/>
    <property type="match status" value="1"/>
</dbReference>
<dbReference type="InterPro" id="IPR005322">
    <property type="entry name" value="Peptidase_C69"/>
</dbReference>
<evidence type="ECO:0000313" key="2">
    <source>
        <dbReference type="Proteomes" id="UP001318040"/>
    </source>
</evidence>
<accession>A0AAJ7X538</accession>
<dbReference type="PANTHER" id="PTHR12994:SF17">
    <property type="entry name" value="LD30995P"/>
    <property type="match status" value="1"/>
</dbReference>
<protein>
    <submittedName>
        <fullName evidence="3 4">Secernin-2-like</fullName>
    </submittedName>
</protein>
<dbReference type="GO" id="GO:0016805">
    <property type="term" value="F:dipeptidase activity"/>
    <property type="evidence" value="ECO:0007669"/>
    <property type="project" value="InterPro"/>
</dbReference>
<evidence type="ECO:0000256" key="1">
    <source>
        <dbReference type="ARBA" id="ARBA00005705"/>
    </source>
</evidence>
<dbReference type="FunFam" id="3.60.60.10:FF:000001">
    <property type="entry name" value="Secernin 1"/>
    <property type="match status" value="1"/>
</dbReference>
<sequence>MSFRTGSPPRSCDTFVALPPATAGGHVVFGKNSDRPSDEVQEVAVLPGATHPPGTKLQCTYIEIEQAEITLPVALSKPAWMWGAEMGANDRGVCVGNEAVWTNEPIDDKEALLGMDLVRLALERGGTAREALDVITSLLARYGQGGNCMESTSSFTYHNSFLIADRSEAWVLETAGEYWAAEQVTEGTRNISNGLSIGSRVSLEHPKLRSHARDAGWWDGRSSFGFAGTYEEGGGSGGGRFSAGKRLLAKHAGSLSAQDMMSILRDKESGICAQGAFLTTGSMVSILPQNPALPCIHFLTATPDPSRSIFKPFVFVEGVKPVGKVVSPDLGADDPARVVPRFRSKPDRRHELYRAHQQAWEQAGDSGTERGVRLLETMMGLERQGIAAMEEVVSGRRAFVASEMVDLFYDCVDTEMKFYK</sequence>